<evidence type="ECO:0000313" key="6">
    <source>
        <dbReference type="EMBL" id="KAK9395956.1"/>
    </source>
</evidence>
<dbReference type="InterPro" id="IPR009057">
    <property type="entry name" value="Homeodomain-like_sf"/>
</dbReference>
<keyword evidence="1" id="KW-0479">Metal-binding</keyword>
<feature type="region of interest" description="Disordered" evidence="3">
    <location>
        <begin position="609"/>
        <end position="649"/>
    </location>
</feature>
<dbReference type="InterPro" id="IPR001387">
    <property type="entry name" value="Cro/C1-type_HTH"/>
</dbReference>
<evidence type="ECO:0000256" key="1">
    <source>
        <dbReference type="PROSITE-ProRule" id="PRU00042"/>
    </source>
</evidence>
<dbReference type="Proteomes" id="UP001474421">
    <property type="component" value="Unassembled WGS sequence"/>
</dbReference>
<evidence type="ECO:0000259" key="4">
    <source>
        <dbReference type="PROSITE" id="PS50157"/>
    </source>
</evidence>
<dbReference type="InterPro" id="IPR004875">
    <property type="entry name" value="DDE_SF_endonuclease_dom"/>
</dbReference>
<feature type="compositionally biased region" description="Acidic residues" evidence="3">
    <location>
        <begin position="1"/>
        <end position="11"/>
    </location>
</feature>
<keyword evidence="1" id="KW-0863">Zinc-finger</keyword>
<comment type="caution">
    <text evidence="6">The sequence shown here is derived from an EMBL/GenBank/DDBJ whole genome shotgun (WGS) entry which is preliminary data.</text>
</comment>
<keyword evidence="2" id="KW-0539">Nucleus</keyword>
<dbReference type="PROSITE" id="PS00028">
    <property type="entry name" value="ZINC_FINGER_C2H2_1"/>
    <property type="match status" value="1"/>
</dbReference>
<keyword evidence="7" id="KW-1185">Reference proteome</keyword>
<dbReference type="Pfam" id="PF03184">
    <property type="entry name" value="DDE_1"/>
    <property type="match status" value="1"/>
</dbReference>
<dbReference type="GO" id="GO:0008270">
    <property type="term" value="F:zinc ion binding"/>
    <property type="evidence" value="ECO:0007669"/>
    <property type="project" value="UniProtKB-KW"/>
</dbReference>
<dbReference type="GO" id="GO:0003677">
    <property type="term" value="F:DNA binding"/>
    <property type="evidence" value="ECO:0007669"/>
    <property type="project" value="UniProtKB-UniRule"/>
</dbReference>
<evidence type="ECO:0000259" key="5">
    <source>
        <dbReference type="PROSITE" id="PS50960"/>
    </source>
</evidence>
<feature type="compositionally biased region" description="Basic and acidic residues" evidence="3">
    <location>
        <begin position="614"/>
        <end position="624"/>
    </location>
</feature>
<dbReference type="PROSITE" id="PS50960">
    <property type="entry name" value="HTH_PSQ"/>
    <property type="match status" value="1"/>
</dbReference>
<dbReference type="SUPFAM" id="SSF46689">
    <property type="entry name" value="Homeodomain-like"/>
    <property type="match status" value="1"/>
</dbReference>
<evidence type="ECO:0000256" key="2">
    <source>
        <dbReference type="PROSITE-ProRule" id="PRU00320"/>
    </source>
</evidence>
<sequence>MAQDPASEELGDASAEPLRMMKEMEDEQENCSYQGPEESWQPTIIKQEEEQEEEGLEAQLSRLAAASASKCATNGLHQIVQKLSGAEPLQLVGPGATSEEVVLLDYRVNPLIRACRPPLGETSHWCLECGKNFGQKSELEAHQAKHHAGQNSYICGDCGRSFMEHMALAAGQGGCAAGHPFAPSGSRRKGPALSNEAGVQRKERKELSLQEKVRVLEMLEGPKVSQSELAKRFGVSQPQICRIIKNKERILAEWGKNPNPARKRKLEDRAPPGGDRTFLQWFERSCGHPFPADGRLWQEKIAFGGGEAGLETTLPWPNGSPAKPKISPRRALPEKWNREVLEEDDDEDESRWESTTLPCILSHYDLPNVYACGETGMLFRATPDDLASRTGGESQDQLTILLCANMDGSDKRDVLIVGKAARPFAGLRGLSSATYRVQNRAWMTPAIFSEWLQKFNEEVKQQERRVALFVTQCAAHPYAELSNVQMVFMPPHVAWLPPLEQGVVQNFKCHYRRRMLTHLLVKDHGRASSPSTGQLSQFLSLLDAVHLVVQAWSEVCPQTITNSFKAAGFSANPRLLTPPLEVVRALGCKDQDQFEQFVLMDEGLECFGEQDGVDPTRETPREQEPNSARGGEEEEEEEEKEEESALFSCPSKPDVVDSLAKLRRYLECHAVSPNIFQTFYQLEDLIHALALSDMQLAKGRSCQD</sequence>
<feature type="region of interest" description="Disordered" evidence="3">
    <location>
        <begin position="183"/>
        <end position="205"/>
    </location>
</feature>
<accession>A0AAW1B1K7</accession>
<feature type="region of interest" description="Disordered" evidence="3">
    <location>
        <begin position="1"/>
        <end position="54"/>
    </location>
</feature>
<dbReference type="Pfam" id="PF00096">
    <property type="entry name" value="zf-C2H2"/>
    <property type="match status" value="1"/>
</dbReference>
<feature type="compositionally biased region" description="Acidic residues" evidence="3">
    <location>
        <begin position="632"/>
        <end position="644"/>
    </location>
</feature>
<dbReference type="SUPFAM" id="SSF57667">
    <property type="entry name" value="beta-beta-alpha zinc fingers"/>
    <property type="match status" value="1"/>
</dbReference>
<dbReference type="Gene3D" id="3.30.160.60">
    <property type="entry name" value="Classic Zinc Finger"/>
    <property type="match status" value="1"/>
</dbReference>
<reference evidence="6 7" key="1">
    <citation type="journal article" date="2024" name="Proc. Natl. Acad. Sci. U.S.A.">
        <title>The genetic regulatory architecture and epigenomic basis for age-related changes in rattlesnake venom.</title>
        <authorList>
            <person name="Hogan M.P."/>
            <person name="Holding M.L."/>
            <person name="Nystrom G.S."/>
            <person name="Colston T.J."/>
            <person name="Bartlett D.A."/>
            <person name="Mason A.J."/>
            <person name="Ellsworth S.A."/>
            <person name="Rautsaw R.M."/>
            <person name="Lawrence K.C."/>
            <person name="Strickland J.L."/>
            <person name="He B."/>
            <person name="Fraser P."/>
            <person name="Margres M.J."/>
            <person name="Gilbert D.M."/>
            <person name="Gibbs H.L."/>
            <person name="Parkinson C.L."/>
            <person name="Rokyta D.R."/>
        </authorList>
    </citation>
    <scope>NUCLEOTIDE SEQUENCE [LARGE SCALE GENOMIC DNA]</scope>
    <source>
        <strain evidence="6">DRR0105</strain>
    </source>
</reference>
<feature type="domain" description="HTH psq-type" evidence="5">
    <location>
        <begin position="198"/>
        <end position="250"/>
    </location>
</feature>
<dbReference type="GO" id="GO:0005634">
    <property type="term" value="C:nucleus"/>
    <property type="evidence" value="ECO:0007669"/>
    <property type="project" value="UniProtKB-SubCell"/>
</dbReference>
<gene>
    <name evidence="6" type="ORF">NXF25_019317</name>
</gene>
<proteinExistence type="predicted"/>
<dbReference type="Gene3D" id="1.10.10.60">
    <property type="entry name" value="Homeodomain-like"/>
    <property type="match status" value="1"/>
</dbReference>
<evidence type="ECO:0000256" key="3">
    <source>
        <dbReference type="SAM" id="MobiDB-lite"/>
    </source>
</evidence>
<comment type="subcellular location">
    <subcellularLocation>
        <location evidence="2">Nucleus</location>
    </subcellularLocation>
</comment>
<dbReference type="PROSITE" id="PS50157">
    <property type="entry name" value="ZINC_FINGER_C2H2_2"/>
    <property type="match status" value="1"/>
</dbReference>
<dbReference type="InterPro" id="IPR050863">
    <property type="entry name" value="CenT-Element_Derived"/>
</dbReference>
<dbReference type="PANTHER" id="PTHR19303">
    <property type="entry name" value="TRANSPOSON"/>
    <property type="match status" value="1"/>
</dbReference>
<dbReference type="InterPro" id="IPR013087">
    <property type="entry name" value="Znf_C2H2_type"/>
</dbReference>
<dbReference type="AlphaFoldDB" id="A0AAW1B1K7"/>
<feature type="DNA-binding region" description="H-T-H motif" evidence="2">
    <location>
        <begin position="226"/>
        <end position="246"/>
    </location>
</feature>
<organism evidence="6 7">
    <name type="scientific">Crotalus adamanteus</name>
    <name type="common">Eastern diamondback rattlesnake</name>
    <dbReference type="NCBI Taxonomy" id="8729"/>
    <lineage>
        <taxon>Eukaryota</taxon>
        <taxon>Metazoa</taxon>
        <taxon>Chordata</taxon>
        <taxon>Craniata</taxon>
        <taxon>Vertebrata</taxon>
        <taxon>Euteleostomi</taxon>
        <taxon>Lepidosauria</taxon>
        <taxon>Squamata</taxon>
        <taxon>Bifurcata</taxon>
        <taxon>Unidentata</taxon>
        <taxon>Episquamata</taxon>
        <taxon>Toxicofera</taxon>
        <taxon>Serpentes</taxon>
        <taxon>Colubroidea</taxon>
        <taxon>Viperidae</taxon>
        <taxon>Crotalinae</taxon>
        <taxon>Crotalus</taxon>
    </lineage>
</organism>
<dbReference type="EMBL" id="JAOTOJ010000008">
    <property type="protein sequence ID" value="KAK9395956.1"/>
    <property type="molecule type" value="Genomic_DNA"/>
</dbReference>
<dbReference type="InterPro" id="IPR036236">
    <property type="entry name" value="Znf_C2H2_sf"/>
</dbReference>
<name>A0AAW1B1K7_CROAD</name>
<feature type="domain" description="C2H2-type" evidence="4">
    <location>
        <begin position="124"/>
        <end position="152"/>
    </location>
</feature>
<dbReference type="Pfam" id="PF04218">
    <property type="entry name" value="CENP-B_N"/>
    <property type="match status" value="1"/>
</dbReference>
<keyword evidence="1" id="KW-0862">Zinc</keyword>
<evidence type="ECO:0000313" key="7">
    <source>
        <dbReference type="Proteomes" id="UP001474421"/>
    </source>
</evidence>
<dbReference type="PANTHER" id="PTHR19303:SF36">
    <property type="entry name" value="TIGGER TRANSPOSABLE ELEMENT-DERIVED PROTEIN 3"/>
    <property type="match status" value="1"/>
</dbReference>
<dbReference type="InterPro" id="IPR007889">
    <property type="entry name" value="HTH_Psq"/>
</dbReference>
<dbReference type="CDD" id="cd00093">
    <property type="entry name" value="HTH_XRE"/>
    <property type="match status" value="1"/>
</dbReference>
<protein>
    <submittedName>
        <fullName evidence="6">Tigger transposable element-derived protein 3-like</fullName>
    </submittedName>
</protein>
<keyword evidence="2" id="KW-0238">DNA-binding</keyword>